<evidence type="ECO:0000313" key="1">
    <source>
        <dbReference type="EMBL" id="JAS12892.1"/>
    </source>
</evidence>
<reference evidence="1" key="1">
    <citation type="submission" date="2015-12" db="EMBL/GenBank/DDBJ databases">
        <title>De novo transcriptome assembly of four potential Pierce s Disease insect vectors from Arizona vineyards.</title>
        <authorList>
            <person name="Tassone E.E."/>
        </authorList>
    </citation>
    <scope>NUCLEOTIDE SEQUENCE</scope>
</reference>
<dbReference type="PANTHER" id="PTHR22963:SF39">
    <property type="entry name" value="DUMPY"/>
    <property type="match status" value="1"/>
</dbReference>
<feature type="non-terminal residue" evidence="1">
    <location>
        <position position="127"/>
    </location>
</feature>
<name>A0A1B6CHJ6_9HEMI</name>
<sequence>RACTSDTDCPNEKACINGQCLEVCSLRNACGQNAICRSVLHRPQCSCPECYIGAPQISCEPDPKCDRTQFHPSTSMYCTLDKDCLNSMACQANECRNPCLSSTITCDFNKKCEVRNHKPMCVCKFGF</sequence>
<proteinExistence type="predicted"/>
<gene>
    <name evidence="1" type="ORF">g.45451</name>
</gene>
<accession>A0A1B6CHJ6</accession>
<protein>
    <recommendedName>
        <fullName evidence="2">EGF-like domain-containing protein</fullName>
    </recommendedName>
</protein>
<dbReference type="AlphaFoldDB" id="A0A1B6CHJ6"/>
<organism evidence="1">
    <name type="scientific">Clastoptera arizonana</name>
    <name type="common">Arizona spittle bug</name>
    <dbReference type="NCBI Taxonomy" id="38151"/>
    <lineage>
        <taxon>Eukaryota</taxon>
        <taxon>Metazoa</taxon>
        <taxon>Ecdysozoa</taxon>
        <taxon>Arthropoda</taxon>
        <taxon>Hexapoda</taxon>
        <taxon>Insecta</taxon>
        <taxon>Pterygota</taxon>
        <taxon>Neoptera</taxon>
        <taxon>Paraneoptera</taxon>
        <taxon>Hemiptera</taxon>
        <taxon>Auchenorrhyncha</taxon>
        <taxon>Cercopoidea</taxon>
        <taxon>Clastopteridae</taxon>
        <taxon>Clastoptera</taxon>
    </lineage>
</organism>
<dbReference type="PANTHER" id="PTHR22963">
    <property type="entry name" value="ENDOGLIN-RELATED"/>
    <property type="match status" value="1"/>
</dbReference>
<feature type="non-terminal residue" evidence="1">
    <location>
        <position position="1"/>
    </location>
</feature>
<dbReference type="EMBL" id="GEDC01024406">
    <property type="protein sequence ID" value="JAS12892.1"/>
    <property type="molecule type" value="Transcribed_RNA"/>
</dbReference>
<evidence type="ECO:0008006" key="2">
    <source>
        <dbReference type="Google" id="ProtNLM"/>
    </source>
</evidence>